<feature type="non-terminal residue" evidence="3">
    <location>
        <position position="501"/>
    </location>
</feature>
<proteinExistence type="predicted"/>
<dbReference type="Gene3D" id="2.30.38.10">
    <property type="entry name" value="Luciferase, Domain 3"/>
    <property type="match status" value="1"/>
</dbReference>
<dbReference type="PANTHER" id="PTHR45527">
    <property type="entry name" value="NONRIBOSOMAL PEPTIDE SYNTHETASE"/>
    <property type="match status" value="1"/>
</dbReference>
<dbReference type="PANTHER" id="PTHR45527:SF1">
    <property type="entry name" value="FATTY ACID SYNTHASE"/>
    <property type="match status" value="1"/>
</dbReference>
<dbReference type="GO" id="GO:0044550">
    <property type="term" value="P:secondary metabolite biosynthetic process"/>
    <property type="evidence" value="ECO:0007669"/>
    <property type="project" value="TreeGrafter"/>
</dbReference>
<dbReference type="PROSITE" id="PS00455">
    <property type="entry name" value="AMP_BINDING"/>
    <property type="match status" value="1"/>
</dbReference>
<comment type="caution">
    <text evidence="3">The sequence shown here is derived from an EMBL/GenBank/DDBJ whole genome shotgun (WGS) entry which is preliminary data.</text>
</comment>
<dbReference type="InterPro" id="IPR023213">
    <property type="entry name" value="CAT-like_dom_sf"/>
</dbReference>
<dbReference type="SUPFAM" id="SSF52777">
    <property type="entry name" value="CoA-dependent acyltransferases"/>
    <property type="match status" value="1"/>
</dbReference>
<reference evidence="3 4" key="1">
    <citation type="submission" date="2020-08" db="EMBL/GenBank/DDBJ databases">
        <title>Genomic Encyclopedia of Type Strains, Phase IV (KMG-V): Genome sequencing to study the core and pangenomes of soil and plant-associated prokaryotes.</title>
        <authorList>
            <person name="Whitman W."/>
        </authorList>
    </citation>
    <scope>NUCLEOTIDE SEQUENCE [LARGE SCALE GENOMIC DNA]</scope>
    <source>
        <strain evidence="3 4">MP601</strain>
    </source>
</reference>
<feature type="domain" description="Condensation" evidence="2">
    <location>
        <begin position="10"/>
        <end position="147"/>
    </location>
</feature>
<dbReference type="EMBL" id="JACHCA010000045">
    <property type="protein sequence ID" value="MBB6131882.1"/>
    <property type="molecule type" value="Genomic_DNA"/>
</dbReference>
<dbReference type="AlphaFoldDB" id="A0A841JNN5"/>
<dbReference type="Pfam" id="PF00501">
    <property type="entry name" value="AMP-binding"/>
    <property type="match status" value="1"/>
</dbReference>
<dbReference type="GO" id="GO:0031177">
    <property type="term" value="F:phosphopantetheine binding"/>
    <property type="evidence" value="ECO:0007669"/>
    <property type="project" value="TreeGrafter"/>
</dbReference>
<evidence type="ECO:0000313" key="3">
    <source>
        <dbReference type="EMBL" id="MBB6131882.1"/>
    </source>
</evidence>
<protein>
    <submittedName>
        <fullName evidence="3">Amino acid adenylation domain-containing protein</fullName>
    </submittedName>
</protein>
<dbReference type="GO" id="GO:0005737">
    <property type="term" value="C:cytoplasm"/>
    <property type="evidence" value="ECO:0007669"/>
    <property type="project" value="TreeGrafter"/>
</dbReference>
<sequence>DSYRKLLGLTREVTLGGYEHQLYPFDELVDELNLQRDMSRNPLFDVQVILQNAEVDSGTGGEGLKGLAIKDYANLKTETSVFDLVFSFIEREGCFNLSLRYSDVYSKRIAEQLSVHLEKLLLSAVSSPDTGLNKLDLLGSAERLQLLEEFNSTTVAYSEESTVVSLFESQVLATPEAVAVVYGDRSLSYRELNEASNRLAHYLLRTYDIQSDDLVGILLERGEWMIISILAVLKAGGAYVPIDPDYPQARKSFIIEDSSIKVLLTQTDYLFDVDYYQGSVFAIDVQFDSIIDDQSFILPVVVPSSLAYVIYTSGSTGHPKGVLIEHKSIVNTILAQQKVFDVQAGERDLQFASLSFDASVSEIFVALISGAALYIITEVAKKDPLLLASYIVENEISLATIPPAYLKLLDVEKIKTLKKLVTAGESAIAEKASAFLNYGNYYNAYGPTESSICASVYQVENEVNTLGLNVPIGKPIWNTGIYILGSGDELLPVGVAGEICI</sequence>
<dbReference type="SUPFAM" id="SSF56801">
    <property type="entry name" value="Acetyl-CoA synthetase-like"/>
    <property type="match status" value="1"/>
</dbReference>
<evidence type="ECO:0000259" key="1">
    <source>
        <dbReference type="Pfam" id="PF00501"/>
    </source>
</evidence>
<gene>
    <name evidence="3" type="ORF">HDF22_006040</name>
</gene>
<dbReference type="FunFam" id="3.40.50.980:FF:000001">
    <property type="entry name" value="Non-ribosomal peptide synthetase"/>
    <property type="match status" value="1"/>
</dbReference>
<dbReference type="InterPro" id="IPR001242">
    <property type="entry name" value="Condensation_dom"/>
</dbReference>
<dbReference type="CDD" id="cd05930">
    <property type="entry name" value="A_NRPS"/>
    <property type="match status" value="1"/>
</dbReference>
<dbReference type="Gene3D" id="3.30.559.10">
    <property type="entry name" value="Chloramphenicol acetyltransferase-like domain"/>
    <property type="match status" value="1"/>
</dbReference>
<name>A0A841JNN5_9SPHI</name>
<dbReference type="Gene3D" id="3.30.559.30">
    <property type="entry name" value="Nonribosomal peptide synthetase, condensation domain"/>
    <property type="match status" value="1"/>
</dbReference>
<dbReference type="Gene3D" id="3.40.50.980">
    <property type="match status" value="2"/>
</dbReference>
<dbReference type="GO" id="GO:0003824">
    <property type="term" value="F:catalytic activity"/>
    <property type="evidence" value="ECO:0007669"/>
    <property type="project" value="InterPro"/>
</dbReference>
<dbReference type="Pfam" id="PF00668">
    <property type="entry name" value="Condensation"/>
    <property type="match status" value="1"/>
</dbReference>
<feature type="domain" description="AMP-dependent synthetase/ligase" evidence="1">
    <location>
        <begin position="167"/>
        <end position="501"/>
    </location>
</feature>
<feature type="non-terminal residue" evidence="3">
    <location>
        <position position="1"/>
    </location>
</feature>
<accession>A0A841JNN5</accession>
<dbReference type="GO" id="GO:0043041">
    <property type="term" value="P:amino acid activation for nonribosomal peptide biosynthetic process"/>
    <property type="evidence" value="ECO:0007669"/>
    <property type="project" value="TreeGrafter"/>
</dbReference>
<dbReference type="InterPro" id="IPR020845">
    <property type="entry name" value="AMP-binding_CS"/>
</dbReference>
<dbReference type="InterPro" id="IPR000873">
    <property type="entry name" value="AMP-dep_synth/lig_dom"/>
</dbReference>
<dbReference type="Proteomes" id="UP000548326">
    <property type="component" value="Unassembled WGS sequence"/>
</dbReference>
<evidence type="ECO:0000259" key="2">
    <source>
        <dbReference type="Pfam" id="PF00668"/>
    </source>
</evidence>
<evidence type="ECO:0000313" key="4">
    <source>
        <dbReference type="Proteomes" id="UP000548326"/>
    </source>
</evidence>
<organism evidence="3 4">
    <name type="scientific">Mucilaginibacter lappiensis</name>
    <dbReference type="NCBI Taxonomy" id="354630"/>
    <lineage>
        <taxon>Bacteria</taxon>
        <taxon>Pseudomonadati</taxon>
        <taxon>Bacteroidota</taxon>
        <taxon>Sphingobacteriia</taxon>
        <taxon>Sphingobacteriales</taxon>
        <taxon>Sphingobacteriaceae</taxon>
        <taxon>Mucilaginibacter</taxon>
    </lineage>
</organism>
<dbReference type="RefSeq" id="WP_183590252.1">
    <property type="nucleotide sequence ID" value="NZ_JACHCA010000045.1"/>
</dbReference>